<keyword evidence="3" id="KW-1185">Reference proteome</keyword>
<feature type="compositionally biased region" description="Basic and acidic residues" evidence="1">
    <location>
        <begin position="55"/>
        <end position="65"/>
    </location>
</feature>
<dbReference type="RefSeq" id="WP_038473348.1">
    <property type="nucleotide sequence ID" value="NZ_CP007139.1"/>
</dbReference>
<organism evidence="2 3">
    <name type="scientific">Fimbriimonas ginsengisoli Gsoil 348</name>
    <dbReference type="NCBI Taxonomy" id="661478"/>
    <lineage>
        <taxon>Bacteria</taxon>
        <taxon>Bacillati</taxon>
        <taxon>Armatimonadota</taxon>
        <taxon>Fimbriimonadia</taxon>
        <taxon>Fimbriimonadales</taxon>
        <taxon>Fimbriimonadaceae</taxon>
        <taxon>Fimbriimonas</taxon>
    </lineage>
</organism>
<evidence type="ECO:0000256" key="1">
    <source>
        <dbReference type="SAM" id="MobiDB-lite"/>
    </source>
</evidence>
<sequence>MRVRNKEIRTRRHRKEQVIKAAERALREQYGDKKAAPAPKPKPAPAPKKAAAKPAADKKAPKQEA</sequence>
<dbReference type="Proteomes" id="UP000027982">
    <property type="component" value="Chromosome"/>
</dbReference>
<evidence type="ECO:0000313" key="3">
    <source>
        <dbReference type="Proteomes" id="UP000027982"/>
    </source>
</evidence>
<reference evidence="2 3" key="1">
    <citation type="journal article" date="2014" name="PLoS ONE">
        <title>The first complete genome sequence of the class fimbriimonadia in the phylum armatimonadetes.</title>
        <authorList>
            <person name="Hu Z.Y."/>
            <person name="Wang Y.Z."/>
            <person name="Im W.T."/>
            <person name="Wang S.Y."/>
            <person name="Zhao G.P."/>
            <person name="Zheng H.J."/>
            <person name="Quan Z.X."/>
        </authorList>
    </citation>
    <scope>NUCLEOTIDE SEQUENCE [LARGE SCALE GENOMIC DNA]</scope>
    <source>
        <strain evidence="2">Gsoil 348</strain>
    </source>
</reference>
<feature type="compositionally biased region" description="Basic and acidic residues" evidence="1">
    <location>
        <begin position="16"/>
        <end position="35"/>
    </location>
</feature>
<evidence type="ECO:0000313" key="2">
    <source>
        <dbReference type="EMBL" id="AIE87064.1"/>
    </source>
</evidence>
<dbReference type="KEGG" id="fgi:OP10G_3696"/>
<name>A0A068NYM1_FIMGI</name>
<accession>A0A068NYM1</accession>
<feature type="region of interest" description="Disordered" evidence="1">
    <location>
        <begin position="1"/>
        <end position="65"/>
    </location>
</feature>
<protein>
    <submittedName>
        <fullName evidence="2">Uncharacterized protein</fullName>
    </submittedName>
</protein>
<proteinExistence type="predicted"/>
<dbReference type="HOGENOM" id="CLU_2843414_0_0_0"/>
<gene>
    <name evidence="2" type="ORF">OP10G_3696</name>
</gene>
<dbReference type="EMBL" id="CP007139">
    <property type="protein sequence ID" value="AIE87064.1"/>
    <property type="molecule type" value="Genomic_DNA"/>
</dbReference>
<dbReference type="STRING" id="661478.OP10G_3696"/>
<dbReference type="AlphaFoldDB" id="A0A068NYM1"/>